<feature type="region of interest" description="Disordered" evidence="1">
    <location>
        <begin position="1"/>
        <end position="23"/>
    </location>
</feature>
<keyword evidence="2" id="KW-0472">Membrane</keyword>
<protein>
    <recommendedName>
        <fullName evidence="5">Peptidase MA-like domain-containing protein</fullName>
    </recommendedName>
</protein>
<dbReference type="AlphaFoldDB" id="A0AAE3W1R5"/>
<dbReference type="EMBL" id="JAUSUZ010000001">
    <property type="protein sequence ID" value="MDQ0368278.1"/>
    <property type="molecule type" value="Genomic_DNA"/>
</dbReference>
<feature type="compositionally biased region" description="Pro residues" evidence="1">
    <location>
        <begin position="87"/>
        <end position="96"/>
    </location>
</feature>
<feature type="compositionally biased region" description="Pro residues" evidence="1">
    <location>
        <begin position="39"/>
        <end position="64"/>
    </location>
</feature>
<dbReference type="RefSeq" id="WP_307242749.1">
    <property type="nucleotide sequence ID" value="NZ_JAUSUZ010000001.1"/>
</dbReference>
<accession>A0AAE3W1R5</accession>
<comment type="caution">
    <text evidence="3">The sequence shown here is derived from an EMBL/GenBank/DDBJ whole genome shotgun (WGS) entry which is preliminary data.</text>
</comment>
<dbReference type="Proteomes" id="UP001240236">
    <property type="component" value="Unassembled WGS sequence"/>
</dbReference>
<reference evidence="3 4" key="1">
    <citation type="submission" date="2023-07" db="EMBL/GenBank/DDBJ databases">
        <title>Sequencing the genomes of 1000 actinobacteria strains.</title>
        <authorList>
            <person name="Klenk H.-P."/>
        </authorList>
    </citation>
    <scope>NUCLEOTIDE SEQUENCE [LARGE SCALE GENOMIC DNA]</scope>
    <source>
        <strain evidence="3 4">DSM 44709</strain>
    </source>
</reference>
<proteinExistence type="predicted"/>
<gene>
    <name evidence="3" type="ORF">J2S42_004947</name>
</gene>
<name>A0AAE3W1R5_9ACTN</name>
<evidence type="ECO:0008006" key="5">
    <source>
        <dbReference type="Google" id="ProtNLM"/>
    </source>
</evidence>
<sequence>MSTPDGHSESAASPPPGAVPPVPVFDAIVVYNPAAVPAQPGPPRAENPAPPGPPPAAPPQPGPAVIPAQAGPPAAETPARPGYPAIPAQPGPPPAESVPHGVPAQWRSPLAGSAPIPDDYPFPRLPQFDSVPAAWYGPPPPPPPRKRRGRTAVVVLAVFAALAAATAVAVYPVLTGRDADATAAPAETGPPPSPAPNALSYERVPWIRYQIDAALQAQAAALLAGDENGFLAPVAEGSTELTRDLRRRFETLRAMQVTGWSEEMIGAPTPVTGQGGRDEWRVVVDLRHCFVVPGCTVDGLRAETRWIETPAQGLRMVAFAPSEPEENGPRPWEVTNLTVAVGARTIVGVTPKYAKRLPELQKQAEAAALLADRYVRGDAGPVDRYRIFMADGKEWQRWYGGEDLEWAAGFAVPTGEARLDVVLNLSEMAEDYIDDTLRHELAHVATLRAAGYSDDDDFWWLIEGIADYVDELGVPVTEYEEAELVARYADEVDMKTGVVVPPPDANTEDWQVAARYGVGYYAVRRISERFGEPAMLAFFDAVVRDGKSLKDAAPLTLGKDWDDVNRDCLAYLKEVT</sequence>
<organism evidence="3 4">
    <name type="scientific">Catenuloplanes indicus</name>
    <dbReference type="NCBI Taxonomy" id="137267"/>
    <lineage>
        <taxon>Bacteria</taxon>
        <taxon>Bacillati</taxon>
        <taxon>Actinomycetota</taxon>
        <taxon>Actinomycetes</taxon>
        <taxon>Micromonosporales</taxon>
        <taxon>Micromonosporaceae</taxon>
        <taxon>Catenuloplanes</taxon>
    </lineage>
</organism>
<evidence type="ECO:0000256" key="1">
    <source>
        <dbReference type="SAM" id="MobiDB-lite"/>
    </source>
</evidence>
<feature type="compositionally biased region" description="Pro residues" evidence="1">
    <location>
        <begin position="13"/>
        <end position="23"/>
    </location>
</feature>
<evidence type="ECO:0000256" key="2">
    <source>
        <dbReference type="SAM" id="Phobius"/>
    </source>
</evidence>
<feature type="region of interest" description="Disordered" evidence="1">
    <location>
        <begin position="35"/>
        <end position="123"/>
    </location>
</feature>
<evidence type="ECO:0000313" key="4">
    <source>
        <dbReference type="Proteomes" id="UP001240236"/>
    </source>
</evidence>
<keyword evidence="2" id="KW-0812">Transmembrane</keyword>
<evidence type="ECO:0000313" key="3">
    <source>
        <dbReference type="EMBL" id="MDQ0368278.1"/>
    </source>
</evidence>
<feature type="compositionally biased region" description="Low complexity" evidence="1">
    <location>
        <begin position="65"/>
        <end position="74"/>
    </location>
</feature>
<feature type="transmembrane region" description="Helical" evidence="2">
    <location>
        <begin position="152"/>
        <end position="174"/>
    </location>
</feature>
<keyword evidence="2" id="KW-1133">Transmembrane helix</keyword>
<keyword evidence="4" id="KW-1185">Reference proteome</keyword>